<reference evidence="4 5" key="1">
    <citation type="submission" date="2019-04" db="EMBL/GenBank/DDBJ databases">
        <title>Streptomyces oryziradicis sp. nov., a novel actinomycete isolated from rhizosphere soil of rice (Oryza sativa L.).</title>
        <authorList>
            <person name="Li C."/>
        </authorList>
    </citation>
    <scope>NUCLEOTIDE SEQUENCE [LARGE SCALE GENOMIC DNA]</scope>
    <source>
        <strain evidence="4 5">NEAU-C40</strain>
    </source>
</reference>
<comment type="similarity">
    <text evidence="1 3">Belongs to the short-chain dehydrogenases/reductases (SDR) family.</text>
</comment>
<dbReference type="Pfam" id="PF00106">
    <property type="entry name" value="adh_short"/>
    <property type="match status" value="1"/>
</dbReference>
<dbReference type="PRINTS" id="PR00081">
    <property type="entry name" value="GDHRDH"/>
</dbReference>
<dbReference type="PANTHER" id="PTHR43669">
    <property type="entry name" value="5-KETO-D-GLUCONATE 5-REDUCTASE"/>
    <property type="match status" value="1"/>
</dbReference>
<evidence type="ECO:0000256" key="1">
    <source>
        <dbReference type="ARBA" id="ARBA00006484"/>
    </source>
</evidence>
<protein>
    <submittedName>
        <fullName evidence="4">SDR family oxidoreductase</fullName>
    </submittedName>
</protein>
<dbReference type="GO" id="GO:0016491">
    <property type="term" value="F:oxidoreductase activity"/>
    <property type="evidence" value="ECO:0007669"/>
    <property type="project" value="UniProtKB-KW"/>
</dbReference>
<evidence type="ECO:0000256" key="3">
    <source>
        <dbReference type="RuleBase" id="RU000363"/>
    </source>
</evidence>
<evidence type="ECO:0000256" key="2">
    <source>
        <dbReference type="ARBA" id="ARBA00023002"/>
    </source>
</evidence>
<gene>
    <name evidence="4" type="ORF">FCI23_10805</name>
</gene>
<dbReference type="PANTHER" id="PTHR43669:SF3">
    <property type="entry name" value="ALCOHOL DEHYDROGENASE, PUTATIVE (AFU_ORTHOLOGUE AFUA_3G03445)-RELATED"/>
    <property type="match status" value="1"/>
</dbReference>
<organism evidence="4 5">
    <name type="scientific">Actinacidiphila oryziradicis</name>
    <dbReference type="NCBI Taxonomy" id="2571141"/>
    <lineage>
        <taxon>Bacteria</taxon>
        <taxon>Bacillati</taxon>
        <taxon>Actinomycetota</taxon>
        <taxon>Actinomycetes</taxon>
        <taxon>Kitasatosporales</taxon>
        <taxon>Streptomycetaceae</taxon>
        <taxon>Actinacidiphila</taxon>
    </lineage>
</organism>
<dbReference type="PRINTS" id="PR00080">
    <property type="entry name" value="SDRFAMILY"/>
</dbReference>
<keyword evidence="2" id="KW-0560">Oxidoreductase</keyword>
<keyword evidence="5" id="KW-1185">Reference proteome</keyword>
<dbReference type="Gene3D" id="3.40.50.720">
    <property type="entry name" value="NAD(P)-binding Rossmann-like Domain"/>
    <property type="match status" value="1"/>
</dbReference>
<dbReference type="OrthoDB" id="4150292at2"/>
<name>A0A4U0SQX4_9ACTN</name>
<dbReference type="InterPro" id="IPR002347">
    <property type="entry name" value="SDR_fam"/>
</dbReference>
<accession>A0A4U0SQX4</accession>
<comment type="caution">
    <text evidence="4">The sequence shown here is derived from an EMBL/GenBank/DDBJ whole genome shotgun (WGS) entry which is preliminary data.</text>
</comment>
<evidence type="ECO:0000313" key="5">
    <source>
        <dbReference type="Proteomes" id="UP000305778"/>
    </source>
</evidence>
<dbReference type="SUPFAM" id="SSF51735">
    <property type="entry name" value="NAD(P)-binding Rossmann-fold domains"/>
    <property type="match status" value="1"/>
</dbReference>
<evidence type="ECO:0000313" key="4">
    <source>
        <dbReference type="EMBL" id="TKA11798.1"/>
    </source>
</evidence>
<dbReference type="Proteomes" id="UP000305778">
    <property type="component" value="Unassembled WGS sequence"/>
</dbReference>
<dbReference type="InterPro" id="IPR036291">
    <property type="entry name" value="NAD(P)-bd_dom_sf"/>
</dbReference>
<proteinExistence type="inferred from homology"/>
<dbReference type="EMBL" id="SUMC01000007">
    <property type="protein sequence ID" value="TKA11798.1"/>
    <property type="molecule type" value="Genomic_DNA"/>
</dbReference>
<dbReference type="CDD" id="cd05233">
    <property type="entry name" value="SDR_c"/>
    <property type="match status" value="1"/>
</dbReference>
<dbReference type="AlphaFoldDB" id="A0A4U0SQX4"/>
<sequence>MTQQSDAGKAPNLEGVRALVTGGTSGLGFAMSRALADCGARVVLTGRTEQRVRDASTRIARGDRVTGLVMDVRDEQSVGEGVDHMLSALGGVDVLVNNAGIGMRTVNPDFMTDAKAFWHVSPDGFSDLFATNVLGYFLVARAVVPHMLDVGHGKIVNISINETTMRRKGFAPYGPSRAATDALSHIMADDLAGTGIDVNLLLPGGATKTGMTPDLAPRDMQATWLDPAIMGPPICWLASRASDGITDQRIVAKDFTGGRPV</sequence>